<dbReference type="PANTHER" id="PTHR22793">
    <property type="entry name" value="MYOCARDIN-RELATED TRANSCRIPTION FACTOR-RELATED"/>
    <property type="match status" value="1"/>
</dbReference>
<evidence type="ECO:0000313" key="1">
    <source>
        <dbReference type="EMBL" id="MEQ2201920.1"/>
    </source>
</evidence>
<reference evidence="1 2" key="1">
    <citation type="submission" date="2021-06" db="EMBL/GenBank/DDBJ databases">
        <authorList>
            <person name="Palmer J.M."/>
        </authorList>
    </citation>
    <scope>NUCLEOTIDE SEQUENCE [LARGE SCALE GENOMIC DNA]</scope>
    <source>
        <strain evidence="1 2">XC_2019</strain>
        <tissue evidence="1">Muscle</tissue>
    </source>
</reference>
<dbReference type="InterPro" id="IPR043451">
    <property type="entry name" value="Myocardin-like"/>
</dbReference>
<sequence length="277" mass="29950">PVLKASTSNPGLVQASLPQLQSTKMEITASQQPLLQIFILLVVFPPVSSLQPAFVLQSASLVNQPPKTREPPRYEEAVKQSRSLHMSNASQVPTATSQHMDDLFDILVESGEIPPFLHQDPPGPLNRTHPVTASITTLPVNTALSRSPPQIQLAPPSALSAANSPGLAGLPPLVTDNQLEAFLERTLAETPPASDPRTRGLMEELQGHLVDQQSFIPMDTSDMSFHDSSPSPASLNLALFDPNLDNMEWLDLTAGPSSPPGFPTEFLEAHDMQLHFD</sequence>
<feature type="non-terminal residue" evidence="1">
    <location>
        <position position="1"/>
    </location>
</feature>
<evidence type="ECO:0000313" key="2">
    <source>
        <dbReference type="Proteomes" id="UP001434883"/>
    </source>
</evidence>
<comment type="caution">
    <text evidence="1">The sequence shown here is derived from an EMBL/GenBank/DDBJ whole genome shotgun (WGS) entry which is preliminary data.</text>
</comment>
<organism evidence="1 2">
    <name type="scientific">Xenoophorus captivus</name>
    <dbReference type="NCBI Taxonomy" id="1517983"/>
    <lineage>
        <taxon>Eukaryota</taxon>
        <taxon>Metazoa</taxon>
        <taxon>Chordata</taxon>
        <taxon>Craniata</taxon>
        <taxon>Vertebrata</taxon>
        <taxon>Euteleostomi</taxon>
        <taxon>Actinopterygii</taxon>
        <taxon>Neopterygii</taxon>
        <taxon>Teleostei</taxon>
        <taxon>Neoteleostei</taxon>
        <taxon>Acanthomorphata</taxon>
        <taxon>Ovalentaria</taxon>
        <taxon>Atherinomorphae</taxon>
        <taxon>Cyprinodontiformes</taxon>
        <taxon>Goodeidae</taxon>
        <taxon>Xenoophorus</taxon>
    </lineage>
</organism>
<evidence type="ECO:0008006" key="3">
    <source>
        <dbReference type="Google" id="ProtNLM"/>
    </source>
</evidence>
<accession>A0ABV0R1B9</accession>
<dbReference type="Proteomes" id="UP001434883">
    <property type="component" value="Unassembled WGS sequence"/>
</dbReference>
<gene>
    <name evidence="1" type="ORF">XENOCAPTIV_020549</name>
</gene>
<protein>
    <recommendedName>
        <fullName evidence="3">MKL/myocardin-like 2</fullName>
    </recommendedName>
</protein>
<dbReference type="PANTHER" id="PTHR22793:SF5">
    <property type="entry name" value="MYOCARDIN-RELATED TRANSCRIPTION FACTOR B"/>
    <property type="match status" value="1"/>
</dbReference>
<name>A0ABV0R1B9_9TELE</name>
<proteinExistence type="predicted"/>
<keyword evidence="2" id="KW-1185">Reference proteome</keyword>
<dbReference type="EMBL" id="JAHRIN010029646">
    <property type="protein sequence ID" value="MEQ2201920.1"/>
    <property type="molecule type" value="Genomic_DNA"/>
</dbReference>